<feature type="region of interest" description="Disordered" evidence="1">
    <location>
        <begin position="396"/>
        <end position="436"/>
    </location>
</feature>
<feature type="region of interest" description="Disordered" evidence="1">
    <location>
        <begin position="479"/>
        <end position="564"/>
    </location>
</feature>
<evidence type="ECO:0000313" key="3">
    <source>
        <dbReference type="Proteomes" id="UP000184330"/>
    </source>
</evidence>
<feature type="compositionally biased region" description="Basic residues" evidence="1">
    <location>
        <begin position="534"/>
        <end position="545"/>
    </location>
</feature>
<name>A0A1L7WW73_9HELO</name>
<protein>
    <submittedName>
        <fullName evidence="2">Uncharacterized protein</fullName>
    </submittedName>
</protein>
<feature type="region of interest" description="Disordered" evidence="1">
    <location>
        <begin position="1"/>
        <end position="96"/>
    </location>
</feature>
<evidence type="ECO:0000256" key="1">
    <source>
        <dbReference type="SAM" id="MobiDB-lite"/>
    </source>
</evidence>
<feature type="compositionally biased region" description="Low complexity" evidence="1">
    <location>
        <begin position="404"/>
        <end position="416"/>
    </location>
</feature>
<gene>
    <name evidence="2" type="ORF">PAC_06882</name>
</gene>
<dbReference type="Proteomes" id="UP000184330">
    <property type="component" value="Unassembled WGS sequence"/>
</dbReference>
<sequence length="564" mass="64146">MGRHSKAHKAELLRAQAEAMLRKRNEETDDEMPAPEQTQSEQKKAKVGAKAKPKTKPKTKPKKARVEDETSGRQHGSANAHELRSGYNNNNPSPTKLTGMVENLAATLAAIGDPEDVKNFLSHEGLGAEDIKHLHQNCQNLKTSLQNLGKQSDTFTQRVPSTIEHYDKYMVYRSSSGPKMLYLLGVVEAFRPNHTAYSRRKVVGFVRTKGTTMPLQCALSGYFQQLEDHPRMLDTDFWLNEVKHWAEVLDHDFRVGPWDRQHGRDDGDGYASHVEPTLFLFYASHLVGKYIGTNGDIRKTLKSMWRLRLMDQKFEAEVFLSKPPCKQCEKFQKDIEDLTGIKFTYIIMNNLAEVFPAKDAIGYDKLPRFAGEEDKENFMQELEFFLENRDASKKGKSKIAIEVPQSSKQQKPQAQKPRTHETQQPTPQSEKHSNAQALVQASNEGIMSSQVTPTYSRVITTSKTIQKRKIQSFTYENPNTIVLPDDSDESEYEPPVPRSRTKTYSSYPNTPKNRSSMTGLHTPGSEPFSVEARKRAKELREKKRRANDVQESPSAAKKARWNGY</sequence>
<reference evidence="2 3" key="1">
    <citation type="submission" date="2016-03" db="EMBL/GenBank/DDBJ databases">
        <authorList>
            <person name="Ploux O."/>
        </authorList>
    </citation>
    <scope>NUCLEOTIDE SEQUENCE [LARGE SCALE GENOMIC DNA]</scope>
    <source>
        <strain evidence="2 3">UAMH 11012</strain>
    </source>
</reference>
<feature type="compositionally biased region" description="Polar residues" evidence="1">
    <location>
        <begin position="502"/>
        <end position="519"/>
    </location>
</feature>
<feature type="compositionally biased region" description="Polar residues" evidence="1">
    <location>
        <begin position="422"/>
        <end position="436"/>
    </location>
</feature>
<feature type="compositionally biased region" description="Polar residues" evidence="1">
    <location>
        <begin position="86"/>
        <end position="96"/>
    </location>
</feature>
<dbReference type="EMBL" id="FJOG01000009">
    <property type="protein sequence ID" value="CZR56993.1"/>
    <property type="molecule type" value="Genomic_DNA"/>
</dbReference>
<dbReference type="STRING" id="576137.A0A1L7WW73"/>
<dbReference type="OrthoDB" id="3560089at2759"/>
<keyword evidence="3" id="KW-1185">Reference proteome</keyword>
<proteinExistence type="predicted"/>
<evidence type="ECO:0000313" key="2">
    <source>
        <dbReference type="EMBL" id="CZR56993.1"/>
    </source>
</evidence>
<accession>A0A1L7WW73</accession>
<feature type="compositionally biased region" description="Basic residues" evidence="1">
    <location>
        <begin position="45"/>
        <end position="63"/>
    </location>
</feature>
<dbReference type="AlphaFoldDB" id="A0A1L7WW73"/>
<organism evidence="2 3">
    <name type="scientific">Phialocephala subalpina</name>
    <dbReference type="NCBI Taxonomy" id="576137"/>
    <lineage>
        <taxon>Eukaryota</taxon>
        <taxon>Fungi</taxon>
        <taxon>Dikarya</taxon>
        <taxon>Ascomycota</taxon>
        <taxon>Pezizomycotina</taxon>
        <taxon>Leotiomycetes</taxon>
        <taxon>Helotiales</taxon>
        <taxon>Mollisiaceae</taxon>
        <taxon>Phialocephala</taxon>
        <taxon>Phialocephala fortinii species complex</taxon>
    </lineage>
</organism>